<sequence>LEKMLQNSINQENYIDYLEKQLAIFQNEIDKLNKKIIDLYSFSNTIAQPPGSPRLSLSENQAMIQNNRIHSVTIAPTINGIVDYLNIISDASNKFKKLILDIFSQANIHAINAENQVANLQTQLANLQTQLANSQTQFVDSQNQRITIRAQKRQISESLLEKFALRFKNKQTYQQLQDCKTDGANLRHGAVGQAENIVIPAHTVFDEDWSFADRCPTDRIVNLPNANGSQSIVADRIRLGQAIYWLKTNYLTVTAEKQ</sequence>
<keyword evidence="1" id="KW-0175">Coiled coil</keyword>
<reference evidence="2" key="1">
    <citation type="submission" date="2021-06" db="EMBL/GenBank/DDBJ databases">
        <authorList>
            <person name="Kallberg Y."/>
            <person name="Tangrot J."/>
            <person name="Rosling A."/>
        </authorList>
    </citation>
    <scope>NUCLEOTIDE SEQUENCE</scope>
    <source>
        <strain evidence="2">FL966</strain>
    </source>
</reference>
<organism evidence="2 3">
    <name type="scientific">Cetraspora pellucida</name>
    <dbReference type="NCBI Taxonomy" id="1433469"/>
    <lineage>
        <taxon>Eukaryota</taxon>
        <taxon>Fungi</taxon>
        <taxon>Fungi incertae sedis</taxon>
        <taxon>Mucoromycota</taxon>
        <taxon>Glomeromycotina</taxon>
        <taxon>Glomeromycetes</taxon>
        <taxon>Diversisporales</taxon>
        <taxon>Gigasporaceae</taxon>
        <taxon>Cetraspora</taxon>
    </lineage>
</organism>
<dbReference type="AlphaFoldDB" id="A0A9N9PIN8"/>
<keyword evidence="3" id="KW-1185">Reference proteome</keyword>
<evidence type="ECO:0000256" key="1">
    <source>
        <dbReference type="SAM" id="Coils"/>
    </source>
</evidence>
<feature type="non-terminal residue" evidence="2">
    <location>
        <position position="258"/>
    </location>
</feature>
<evidence type="ECO:0000313" key="3">
    <source>
        <dbReference type="Proteomes" id="UP000789759"/>
    </source>
</evidence>
<dbReference type="EMBL" id="CAJVQA010053560">
    <property type="protein sequence ID" value="CAG8823878.1"/>
    <property type="molecule type" value="Genomic_DNA"/>
</dbReference>
<dbReference type="Proteomes" id="UP000789759">
    <property type="component" value="Unassembled WGS sequence"/>
</dbReference>
<protein>
    <submittedName>
        <fullName evidence="2">4911_t:CDS:1</fullName>
    </submittedName>
</protein>
<accession>A0A9N9PIN8</accession>
<feature type="coiled-coil region" evidence="1">
    <location>
        <begin position="110"/>
        <end position="144"/>
    </location>
</feature>
<name>A0A9N9PIN8_9GLOM</name>
<comment type="caution">
    <text evidence="2">The sequence shown here is derived from an EMBL/GenBank/DDBJ whole genome shotgun (WGS) entry which is preliminary data.</text>
</comment>
<gene>
    <name evidence="2" type="ORF">CPELLU_LOCUS19944</name>
</gene>
<dbReference type="OrthoDB" id="2407389at2759"/>
<proteinExistence type="predicted"/>
<evidence type="ECO:0000313" key="2">
    <source>
        <dbReference type="EMBL" id="CAG8823878.1"/>
    </source>
</evidence>